<proteinExistence type="predicted"/>
<name>A0ABV4KE62_9FLAO</name>
<protein>
    <submittedName>
        <fullName evidence="1">Uncharacterized protein</fullName>
    </submittedName>
</protein>
<dbReference type="RefSeq" id="WP_371570561.1">
    <property type="nucleotide sequence ID" value="NZ_JASMRN010000008.1"/>
</dbReference>
<comment type="caution">
    <text evidence="1">The sequence shown here is derived from an EMBL/GenBank/DDBJ whole genome shotgun (WGS) entry which is preliminary data.</text>
</comment>
<gene>
    <name evidence="1" type="ORF">QO192_11205</name>
</gene>
<evidence type="ECO:0000313" key="2">
    <source>
        <dbReference type="Proteomes" id="UP001568894"/>
    </source>
</evidence>
<dbReference type="Proteomes" id="UP001568894">
    <property type="component" value="Unassembled WGS sequence"/>
</dbReference>
<keyword evidence="2" id="KW-1185">Reference proteome</keyword>
<reference evidence="1 2" key="1">
    <citation type="submission" date="2023-05" db="EMBL/GenBank/DDBJ databases">
        <title>Adaptations of aquatic viruses from atmosphere-close ecosystems of the Central Arctic Ocean.</title>
        <authorList>
            <person name="Rahlff J."/>
            <person name="Holmfeldt K."/>
        </authorList>
    </citation>
    <scope>NUCLEOTIDE SEQUENCE [LARGE SCALE GENOMIC DNA]</scope>
    <source>
        <strain evidence="1 2">Arc14</strain>
    </source>
</reference>
<evidence type="ECO:0000313" key="1">
    <source>
        <dbReference type="EMBL" id="MEZ7515847.1"/>
    </source>
</evidence>
<organism evidence="1 2">
    <name type="scientific">Flavobacterium frigidarium</name>
    <dbReference type="NCBI Taxonomy" id="99286"/>
    <lineage>
        <taxon>Bacteria</taxon>
        <taxon>Pseudomonadati</taxon>
        <taxon>Bacteroidota</taxon>
        <taxon>Flavobacteriia</taxon>
        <taxon>Flavobacteriales</taxon>
        <taxon>Flavobacteriaceae</taxon>
        <taxon>Flavobacterium</taxon>
    </lineage>
</organism>
<dbReference type="EMBL" id="JASMRN010000008">
    <property type="protein sequence ID" value="MEZ7515847.1"/>
    <property type="molecule type" value="Genomic_DNA"/>
</dbReference>
<accession>A0ABV4KE62</accession>
<sequence length="93" mass="11199">MTFNEFIKELKREQVVIWWNTTAPNEAPEKAEEDYRTYMFSKDNKLITVEYALKNLEKYFNSDLSDFSNTVDPRNTFFEAYSFVGNHLMRCYL</sequence>